<keyword evidence="2 4" id="KW-0863">Zinc-finger</keyword>
<evidence type="ECO:0000256" key="4">
    <source>
        <dbReference type="PROSITE-ProRule" id="PRU00600"/>
    </source>
</evidence>
<feature type="compositionally biased region" description="Polar residues" evidence="5">
    <location>
        <begin position="398"/>
        <end position="412"/>
    </location>
</feature>
<dbReference type="Gene3D" id="6.10.250.3410">
    <property type="entry name" value="DBF zinc finger"/>
    <property type="match status" value="1"/>
</dbReference>
<reference evidence="7" key="1">
    <citation type="submission" date="2020-04" db="EMBL/GenBank/DDBJ databases">
        <authorList>
            <person name="Neveu A P."/>
        </authorList>
    </citation>
    <scope>NUCLEOTIDE SEQUENCE</scope>
    <source>
        <tissue evidence="7">Whole embryo</tissue>
    </source>
</reference>
<evidence type="ECO:0000313" key="7">
    <source>
        <dbReference type="EMBL" id="CAB3236281.1"/>
    </source>
</evidence>
<feature type="compositionally biased region" description="Polar residues" evidence="5">
    <location>
        <begin position="380"/>
        <end position="390"/>
    </location>
</feature>
<evidence type="ECO:0000256" key="2">
    <source>
        <dbReference type="ARBA" id="ARBA00022771"/>
    </source>
</evidence>
<keyword evidence="1" id="KW-0479">Metal-binding</keyword>
<dbReference type="AlphaFoldDB" id="A0A6F9DBB0"/>
<evidence type="ECO:0000256" key="5">
    <source>
        <dbReference type="SAM" id="MobiDB-lite"/>
    </source>
</evidence>
<dbReference type="GO" id="GO:0010571">
    <property type="term" value="P:positive regulation of nuclear cell cycle DNA replication"/>
    <property type="evidence" value="ECO:0007669"/>
    <property type="project" value="TreeGrafter"/>
</dbReference>
<keyword evidence="3" id="KW-0862">Zinc</keyword>
<dbReference type="PANTHER" id="PTHR15375:SF26">
    <property type="entry name" value="PROTEIN CHIFFON"/>
    <property type="match status" value="1"/>
</dbReference>
<dbReference type="GO" id="GO:0031431">
    <property type="term" value="C:Dbf4-dependent protein kinase complex"/>
    <property type="evidence" value="ECO:0007669"/>
    <property type="project" value="TreeGrafter"/>
</dbReference>
<feature type="region of interest" description="Disordered" evidence="5">
    <location>
        <begin position="60"/>
        <end position="79"/>
    </location>
</feature>
<dbReference type="GO" id="GO:0008270">
    <property type="term" value="F:zinc ion binding"/>
    <property type="evidence" value="ECO:0007669"/>
    <property type="project" value="UniProtKB-KW"/>
</dbReference>
<feature type="domain" description="DBF4-type" evidence="6">
    <location>
        <begin position="212"/>
        <end position="261"/>
    </location>
</feature>
<feature type="region of interest" description="Disordered" evidence="5">
    <location>
        <begin position="320"/>
        <end position="445"/>
    </location>
</feature>
<dbReference type="PANTHER" id="PTHR15375">
    <property type="entry name" value="ACTIVATOR OF S-PHASE KINASE-RELATED"/>
    <property type="match status" value="1"/>
</dbReference>
<evidence type="ECO:0000259" key="6">
    <source>
        <dbReference type="PROSITE" id="PS51265"/>
    </source>
</evidence>
<dbReference type="InterPro" id="IPR038545">
    <property type="entry name" value="Znf_DBF_sf"/>
</dbReference>
<feature type="compositionally biased region" description="Polar residues" evidence="5">
    <location>
        <begin position="436"/>
        <end position="445"/>
    </location>
</feature>
<feature type="compositionally biased region" description="Polar residues" evidence="5">
    <location>
        <begin position="325"/>
        <end position="366"/>
    </location>
</feature>
<dbReference type="InterPro" id="IPR051590">
    <property type="entry name" value="Replication_Regulatory_Kinase"/>
</dbReference>
<dbReference type="GO" id="GO:0043539">
    <property type="term" value="F:protein serine/threonine kinase activator activity"/>
    <property type="evidence" value="ECO:0007669"/>
    <property type="project" value="TreeGrafter"/>
</dbReference>
<dbReference type="InterPro" id="IPR006572">
    <property type="entry name" value="Znf_DBF"/>
</dbReference>
<feature type="region of interest" description="Disordered" evidence="5">
    <location>
        <begin position="467"/>
        <end position="488"/>
    </location>
</feature>
<dbReference type="GO" id="GO:1901987">
    <property type="term" value="P:regulation of cell cycle phase transition"/>
    <property type="evidence" value="ECO:0007669"/>
    <property type="project" value="TreeGrafter"/>
</dbReference>
<dbReference type="EMBL" id="LR784361">
    <property type="protein sequence ID" value="CAB3236281.1"/>
    <property type="molecule type" value="mRNA"/>
</dbReference>
<accession>A0A6F9DBB0</accession>
<name>A0A6F9DBB0_9ASCI</name>
<dbReference type="GO" id="GO:0003676">
    <property type="term" value="F:nucleic acid binding"/>
    <property type="evidence" value="ECO:0007669"/>
    <property type="project" value="InterPro"/>
</dbReference>
<sequence length="488" mass="55053">MAEEAKSSRLPLAGKRFFIDPKVEKGMANKLKQNLLLLGGVVEDFLDGNINFALTNEENLLPPQKSEQPSPSNMCSPFNTSVPSPHIAEHKPSSSVRWKKIANKAKSKRASSTSLIETARKLGIKIRYVKEVWEWLSKTKEKLVKTDINHPTRPTAIVLREPCIKIEDLKHKPIYEEMESVTYLDFEGLKNRCPFVNPSASPASKKSQKKKEDNQKGFCECCQCSYLNESKHCRSVEHKSYGELRSNYQRLDQYVSNNDLHLKSFLKRASLAVQEKSLPQNNMQVTKKSPIKAAVRFKQPNQSLGICSTPTLNNANILRTRRRSLSPQKPSFGQKQKLSRTRTSVSPRRLTGETSTVTTPAINTRRTSPRKFPRKELQHSKTSNEASATSVRHKLPKTFQQNSPKSNPNAIRSPSPVLSPRTKRRSLNRKLDIDSPTESVSPQLTVSARISRSASKLKDNTLHAMITRKRSISRDSFDPLPNSSTSDT</sequence>
<gene>
    <name evidence="7" type="primary">Dbf4</name>
</gene>
<dbReference type="PROSITE" id="PS51265">
    <property type="entry name" value="ZF_DBF4"/>
    <property type="match status" value="1"/>
</dbReference>
<dbReference type="Pfam" id="PF07535">
    <property type="entry name" value="zf-DBF"/>
    <property type="match status" value="1"/>
</dbReference>
<feature type="compositionally biased region" description="Polar residues" evidence="5">
    <location>
        <begin position="65"/>
        <end position="79"/>
    </location>
</feature>
<protein>
    <submittedName>
        <fullName evidence="7">Protein DBF4 homolog A</fullName>
    </submittedName>
</protein>
<evidence type="ECO:0000256" key="3">
    <source>
        <dbReference type="ARBA" id="ARBA00022833"/>
    </source>
</evidence>
<evidence type="ECO:0000256" key="1">
    <source>
        <dbReference type="ARBA" id="ARBA00022723"/>
    </source>
</evidence>
<proteinExistence type="evidence at transcript level"/>
<organism evidence="7">
    <name type="scientific">Phallusia mammillata</name>
    <dbReference type="NCBI Taxonomy" id="59560"/>
    <lineage>
        <taxon>Eukaryota</taxon>
        <taxon>Metazoa</taxon>
        <taxon>Chordata</taxon>
        <taxon>Tunicata</taxon>
        <taxon>Ascidiacea</taxon>
        <taxon>Phlebobranchia</taxon>
        <taxon>Ascidiidae</taxon>
        <taxon>Phallusia</taxon>
    </lineage>
</organism>